<reference evidence="1 2" key="1">
    <citation type="submission" date="2021-04" db="EMBL/GenBank/DDBJ databases">
        <authorList>
            <person name="Bliznina A."/>
        </authorList>
    </citation>
    <scope>NUCLEOTIDE SEQUENCE [LARGE SCALE GENOMIC DNA]</scope>
</reference>
<proteinExistence type="predicted"/>
<gene>
    <name evidence="1" type="ORF">OKIOD_LOCUS13990</name>
</gene>
<name>A0ABN7SZA6_OIKDI</name>
<accession>A0ABN7SZA6</accession>
<keyword evidence="2" id="KW-1185">Reference proteome</keyword>
<dbReference type="Proteomes" id="UP001158576">
    <property type="component" value="Chromosome 2"/>
</dbReference>
<evidence type="ECO:0000313" key="1">
    <source>
        <dbReference type="EMBL" id="CAG5110872.1"/>
    </source>
</evidence>
<evidence type="ECO:0000313" key="2">
    <source>
        <dbReference type="Proteomes" id="UP001158576"/>
    </source>
</evidence>
<sequence length="70" mass="8279">MDAELSQVKRETDAFVRNLDASKKQNAIVERKKRKGVDMELKIEDRFQKKMRKVVEKKERKTQLAAKLFA</sequence>
<organism evidence="1 2">
    <name type="scientific">Oikopleura dioica</name>
    <name type="common">Tunicate</name>
    <dbReference type="NCBI Taxonomy" id="34765"/>
    <lineage>
        <taxon>Eukaryota</taxon>
        <taxon>Metazoa</taxon>
        <taxon>Chordata</taxon>
        <taxon>Tunicata</taxon>
        <taxon>Appendicularia</taxon>
        <taxon>Copelata</taxon>
        <taxon>Oikopleuridae</taxon>
        <taxon>Oikopleura</taxon>
    </lineage>
</organism>
<protein>
    <submittedName>
        <fullName evidence="1">Oidioi.mRNA.OKI2018_I69.chr2.g5225.t1.cds</fullName>
    </submittedName>
</protein>
<dbReference type="EMBL" id="OU015567">
    <property type="protein sequence ID" value="CAG5110872.1"/>
    <property type="molecule type" value="Genomic_DNA"/>
</dbReference>